<reference evidence="2 3" key="1">
    <citation type="journal article" date="2015" name="Nature">
        <title>rRNA introns, odd ribosomes, and small enigmatic genomes across a large radiation of phyla.</title>
        <authorList>
            <person name="Brown C.T."/>
            <person name="Hug L.A."/>
            <person name="Thomas B.C."/>
            <person name="Sharon I."/>
            <person name="Castelle C.J."/>
            <person name="Singh A."/>
            <person name="Wilkins M.J."/>
            <person name="Williams K.H."/>
            <person name="Banfield J.F."/>
        </authorList>
    </citation>
    <scope>NUCLEOTIDE SEQUENCE [LARGE SCALE GENOMIC DNA]</scope>
</reference>
<sequence length="112" mass="12995">MKLKQKREREVKLRKNFFPTLLVIMVLWLTQGSVIYFVDPESFGAIPLFFLILLFALLFTTSTLFANTRRGLTITIAIILFLILRSFGVGNIINFLLIFGLAIVFEIFYQKK</sequence>
<protein>
    <submittedName>
        <fullName evidence="2">Uncharacterized protein</fullName>
    </submittedName>
</protein>
<keyword evidence="1" id="KW-1133">Transmembrane helix</keyword>
<gene>
    <name evidence="2" type="ORF">UT23_C0014G0014</name>
</gene>
<dbReference type="Proteomes" id="UP000034325">
    <property type="component" value="Unassembled WGS sequence"/>
</dbReference>
<dbReference type="EMBL" id="LBWA01000014">
    <property type="protein sequence ID" value="KKQ97278.1"/>
    <property type="molecule type" value="Genomic_DNA"/>
</dbReference>
<name>A0A0G0LZC2_9BACT</name>
<keyword evidence="1" id="KW-0472">Membrane</keyword>
<evidence type="ECO:0000313" key="2">
    <source>
        <dbReference type="EMBL" id="KKQ97278.1"/>
    </source>
</evidence>
<dbReference type="AlphaFoldDB" id="A0A0G0LZC2"/>
<feature type="transmembrane region" description="Helical" evidence="1">
    <location>
        <begin position="44"/>
        <end position="64"/>
    </location>
</feature>
<evidence type="ECO:0000313" key="3">
    <source>
        <dbReference type="Proteomes" id="UP000034325"/>
    </source>
</evidence>
<feature type="transmembrane region" description="Helical" evidence="1">
    <location>
        <begin position="21"/>
        <end position="38"/>
    </location>
</feature>
<comment type="caution">
    <text evidence="2">The sequence shown here is derived from an EMBL/GenBank/DDBJ whole genome shotgun (WGS) entry which is preliminary data.</text>
</comment>
<feature type="transmembrane region" description="Helical" evidence="1">
    <location>
        <begin position="93"/>
        <end position="109"/>
    </location>
</feature>
<organism evidence="2 3">
    <name type="scientific">Candidatus Woesebacteria bacterium GW2011_GWA1_39_12</name>
    <dbReference type="NCBI Taxonomy" id="1618549"/>
    <lineage>
        <taxon>Bacteria</taxon>
        <taxon>Candidatus Woeseibacteriota</taxon>
    </lineage>
</organism>
<keyword evidence="1" id="KW-0812">Transmembrane</keyword>
<accession>A0A0G0LZC2</accession>
<evidence type="ECO:0000256" key="1">
    <source>
        <dbReference type="SAM" id="Phobius"/>
    </source>
</evidence>
<proteinExistence type="predicted"/>